<feature type="domain" description="FDX-ACB" evidence="18">
    <location>
        <begin position="698"/>
        <end position="786"/>
    </location>
</feature>
<dbReference type="STRING" id="525909.Afer_1673"/>
<dbReference type="KEGG" id="afo:Afer_1673"/>
<keyword evidence="9 15" id="KW-0067">ATP-binding</keyword>
<evidence type="ECO:0000256" key="13">
    <source>
        <dbReference type="ARBA" id="ARBA00023146"/>
    </source>
</evidence>
<dbReference type="GO" id="GO:0005524">
    <property type="term" value="F:ATP binding"/>
    <property type="evidence" value="ECO:0007669"/>
    <property type="project" value="UniProtKB-UniRule"/>
</dbReference>
<dbReference type="Pfam" id="PF03484">
    <property type="entry name" value="B5"/>
    <property type="match status" value="1"/>
</dbReference>
<keyword evidence="11 16" id="KW-0694">RNA-binding</keyword>
<comment type="similarity">
    <text evidence="2 15">Belongs to the phenylalanyl-tRNA synthetase beta subunit family. Type 1 subfamily.</text>
</comment>
<dbReference type="GO" id="GO:0009328">
    <property type="term" value="C:phenylalanine-tRNA ligase complex"/>
    <property type="evidence" value="ECO:0007669"/>
    <property type="project" value="TreeGrafter"/>
</dbReference>
<keyword evidence="7 15" id="KW-0479">Metal-binding</keyword>
<evidence type="ECO:0000259" key="18">
    <source>
        <dbReference type="PROSITE" id="PS51447"/>
    </source>
</evidence>
<dbReference type="SUPFAM" id="SSF56037">
    <property type="entry name" value="PheT/TilS domain"/>
    <property type="match status" value="1"/>
</dbReference>
<dbReference type="InterPro" id="IPR009061">
    <property type="entry name" value="DNA-bd_dom_put_sf"/>
</dbReference>
<dbReference type="SUPFAM" id="SSF55681">
    <property type="entry name" value="Class II aaRS and biotin synthetases"/>
    <property type="match status" value="1"/>
</dbReference>
<dbReference type="SUPFAM" id="SSF46955">
    <property type="entry name" value="Putative DNA-binding domain"/>
    <property type="match status" value="1"/>
</dbReference>
<dbReference type="CDD" id="cd02796">
    <property type="entry name" value="tRNA_bind_bactPheRS"/>
    <property type="match status" value="1"/>
</dbReference>
<evidence type="ECO:0000256" key="16">
    <source>
        <dbReference type="PROSITE-ProRule" id="PRU00209"/>
    </source>
</evidence>
<evidence type="ECO:0000313" key="21">
    <source>
        <dbReference type="Proteomes" id="UP000000771"/>
    </source>
</evidence>
<evidence type="ECO:0000256" key="8">
    <source>
        <dbReference type="ARBA" id="ARBA00022741"/>
    </source>
</evidence>
<dbReference type="SMART" id="SM00896">
    <property type="entry name" value="FDX-ACB"/>
    <property type="match status" value="1"/>
</dbReference>
<dbReference type="SMART" id="SM00873">
    <property type="entry name" value="B3_4"/>
    <property type="match status" value="1"/>
</dbReference>
<keyword evidence="5 16" id="KW-0820">tRNA-binding</keyword>
<dbReference type="RefSeq" id="WP_015799068.1">
    <property type="nucleotide sequence ID" value="NC_013124.1"/>
</dbReference>
<accession>C7M0T1</accession>
<dbReference type="InterPro" id="IPR036690">
    <property type="entry name" value="Fdx_antiC-bd_sf"/>
</dbReference>
<dbReference type="Proteomes" id="UP000000771">
    <property type="component" value="Chromosome"/>
</dbReference>
<gene>
    <name evidence="15" type="primary">pheT</name>
    <name evidence="20" type="ordered locus">Afer_1673</name>
</gene>
<dbReference type="eggNOG" id="COG0073">
    <property type="taxonomic scope" value="Bacteria"/>
</dbReference>
<comment type="cofactor">
    <cofactor evidence="15">
        <name>Mg(2+)</name>
        <dbReference type="ChEBI" id="CHEBI:18420"/>
    </cofactor>
    <text evidence="15">Binds 2 magnesium ions per tetramer.</text>
</comment>
<keyword evidence="13 15" id="KW-0030">Aminoacyl-tRNA synthetase</keyword>
<evidence type="ECO:0000256" key="5">
    <source>
        <dbReference type="ARBA" id="ARBA00022555"/>
    </source>
</evidence>
<keyword evidence="12 15" id="KW-0648">Protein biosynthesis</keyword>
<feature type="binding site" evidence="15">
    <location>
        <position position="469"/>
    </location>
    <ligand>
        <name>Mg(2+)</name>
        <dbReference type="ChEBI" id="CHEBI:18420"/>
        <note>shared with alpha subunit</note>
    </ligand>
</feature>
<evidence type="ECO:0000256" key="6">
    <source>
        <dbReference type="ARBA" id="ARBA00022598"/>
    </source>
</evidence>
<dbReference type="InterPro" id="IPR005146">
    <property type="entry name" value="B3/B4_tRNA-bd"/>
</dbReference>
<protein>
    <recommendedName>
        <fullName evidence="15">Phenylalanine--tRNA ligase beta subunit</fullName>
        <ecNumber evidence="15">6.1.1.20</ecNumber>
    </recommendedName>
    <alternativeName>
        <fullName evidence="15">Phenylalanyl-tRNA synthetase beta subunit</fullName>
        <shortName evidence="15">PheRS</shortName>
    </alternativeName>
</protein>
<keyword evidence="4 15" id="KW-0963">Cytoplasm</keyword>
<dbReference type="InterPro" id="IPR012340">
    <property type="entry name" value="NA-bd_OB-fold"/>
</dbReference>
<dbReference type="AlphaFoldDB" id="C7M0T1"/>
<keyword evidence="21" id="KW-1185">Reference proteome</keyword>
<dbReference type="PANTHER" id="PTHR10947:SF0">
    <property type="entry name" value="PHENYLALANINE--TRNA LIGASE BETA SUBUNIT"/>
    <property type="match status" value="1"/>
</dbReference>
<dbReference type="InterPro" id="IPR041616">
    <property type="entry name" value="PheRS_beta_core"/>
</dbReference>
<dbReference type="InterPro" id="IPR033714">
    <property type="entry name" value="tRNA_bind_bactPheRS"/>
</dbReference>
<dbReference type="Pfam" id="PF03483">
    <property type="entry name" value="B3_4"/>
    <property type="match status" value="1"/>
</dbReference>
<dbReference type="InterPro" id="IPR005147">
    <property type="entry name" value="tRNA_synthase_B5-dom"/>
</dbReference>
<evidence type="ECO:0000256" key="4">
    <source>
        <dbReference type="ARBA" id="ARBA00022490"/>
    </source>
</evidence>
<dbReference type="Pfam" id="PF01588">
    <property type="entry name" value="tRNA_bind"/>
    <property type="match status" value="1"/>
</dbReference>
<dbReference type="InterPro" id="IPR005121">
    <property type="entry name" value="Fdx_antiC-bd"/>
</dbReference>
<dbReference type="HAMAP" id="MF_00283">
    <property type="entry name" value="Phe_tRNA_synth_beta1"/>
    <property type="match status" value="1"/>
</dbReference>
<keyword evidence="6 15" id="KW-0436">Ligase</keyword>
<reference evidence="20 21" key="1">
    <citation type="journal article" date="2009" name="Stand. Genomic Sci.">
        <title>Complete genome sequence of Acidimicrobium ferrooxidans type strain (ICP).</title>
        <authorList>
            <person name="Clum A."/>
            <person name="Nolan M."/>
            <person name="Lang E."/>
            <person name="Glavina Del Rio T."/>
            <person name="Tice H."/>
            <person name="Copeland A."/>
            <person name="Cheng J.F."/>
            <person name="Lucas S."/>
            <person name="Chen F."/>
            <person name="Bruce D."/>
            <person name="Goodwin L."/>
            <person name="Pitluck S."/>
            <person name="Ivanova N."/>
            <person name="Mavrommatis K."/>
            <person name="Mikhailova N."/>
            <person name="Pati A."/>
            <person name="Chen A."/>
            <person name="Palaniappan K."/>
            <person name="Goker M."/>
            <person name="Spring S."/>
            <person name="Land M."/>
            <person name="Hauser L."/>
            <person name="Chang Y.J."/>
            <person name="Jeffries C.C."/>
            <person name="Chain P."/>
            <person name="Bristow J."/>
            <person name="Eisen J.A."/>
            <person name="Markowitz V."/>
            <person name="Hugenholtz P."/>
            <person name="Kyrpides N.C."/>
            <person name="Klenk H.P."/>
            <person name="Lapidus A."/>
        </authorList>
    </citation>
    <scope>NUCLEOTIDE SEQUENCE [LARGE SCALE GENOMIC DNA]</scope>
    <source>
        <strain evidence="21">DSM 10331 / JCM 15462 / NBRC 103882 / ICP</strain>
    </source>
</reference>
<dbReference type="EMBL" id="CP001631">
    <property type="protein sequence ID" value="ACU54589.1"/>
    <property type="molecule type" value="Genomic_DNA"/>
</dbReference>
<dbReference type="InterPro" id="IPR020825">
    <property type="entry name" value="Phe-tRNA_synthase-like_B3/B4"/>
</dbReference>
<evidence type="ECO:0000256" key="9">
    <source>
        <dbReference type="ARBA" id="ARBA00022840"/>
    </source>
</evidence>
<feature type="binding site" evidence="15">
    <location>
        <position position="465"/>
    </location>
    <ligand>
        <name>Mg(2+)</name>
        <dbReference type="ChEBI" id="CHEBI:18420"/>
        <note>shared with alpha subunit</note>
    </ligand>
</feature>
<dbReference type="PROSITE" id="PS50886">
    <property type="entry name" value="TRBD"/>
    <property type="match status" value="1"/>
</dbReference>
<evidence type="ECO:0000256" key="14">
    <source>
        <dbReference type="ARBA" id="ARBA00049255"/>
    </source>
</evidence>
<evidence type="ECO:0000259" key="17">
    <source>
        <dbReference type="PROSITE" id="PS50886"/>
    </source>
</evidence>
<dbReference type="PROSITE" id="PS51447">
    <property type="entry name" value="FDX_ACB"/>
    <property type="match status" value="1"/>
</dbReference>
<keyword evidence="8 15" id="KW-0547">Nucleotide-binding</keyword>
<dbReference type="Gene3D" id="3.30.930.10">
    <property type="entry name" value="Bira Bifunctional Protein, Domain 2"/>
    <property type="match status" value="1"/>
</dbReference>
<evidence type="ECO:0000256" key="11">
    <source>
        <dbReference type="ARBA" id="ARBA00022884"/>
    </source>
</evidence>
<evidence type="ECO:0000313" key="20">
    <source>
        <dbReference type="EMBL" id="ACU54589.1"/>
    </source>
</evidence>
<evidence type="ECO:0000256" key="3">
    <source>
        <dbReference type="ARBA" id="ARBA00011209"/>
    </source>
</evidence>
<evidence type="ECO:0000256" key="2">
    <source>
        <dbReference type="ARBA" id="ARBA00008653"/>
    </source>
</evidence>
<dbReference type="OrthoDB" id="9805455at2"/>
<feature type="binding site" evidence="15">
    <location>
        <position position="468"/>
    </location>
    <ligand>
        <name>Mg(2+)</name>
        <dbReference type="ChEBI" id="CHEBI:18420"/>
        <note>shared with alpha subunit</note>
    </ligand>
</feature>
<evidence type="ECO:0000259" key="19">
    <source>
        <dbReference type="PROSITE" id="PS51483"/>
    </source>
</evidence>
<sequence>MRLPIGWLEVFTPLEALGLTDPLRAHSEGVRALVGTLDSLGLVVEGVEEHPVAADGVVTAKVLAIHRIEGADRIRLVEVDDGSGRIRPVVCGAWNFVEGDVVPLALPGVRLPNGAEIGARRLRGVTSEGMLCSAPEAGLGSDASGLAILSPSLPLGVPVREALGVRDEVVLDIAVEPNRPDASGVRGVARDLAARFRAPFVDVTGVLTRQDPRAVTVEEGAVDRLVLASLEVRGAVLEPRVARWLVLSGMRQISPIVDATNAVMLETGQPSHAYDRDRLAGGVVGVRSARPGERLVTLDDRERTLAGGELVIVDGSDRAVGLAGIMGGAETEVNAETEQVLLEVAAFPRERIARAARATGLRTEASWRFERGVDPAVAHAVCARVAALVGVATPMLVADVAYATTPRRIAVRAESAVAIAGDPVVLESFEPDAGLSRLGFDLEPDGDGWQVGVPTWRPDVTDVADVVEEALRQVGYDAVAPTPLIGPRRDGPTLRQQRERALSTLLADEGAFEAWSVTMVSPSVEEQLGSERVAPVIANPLRPEESVLRTTVAAGLVGALDHAVRRRLEPARFFEWGPVFWQEGRVVNERQRLGLIVAHAHDGGVEAGRWLARLVARAGLELGPGSVQLGPGGPGWPRLHPSRQAAVIDDGLVVGVFGELAPDVAAALGARRWRYGVVELDADWLAEPRPLTASSTLGAFAASELDLSFEVPWDLAAASLAARVREEIGPVVRDVAAFDTFVREGRRSLGLRLRLEDPEGPISEARVREVIEVARHAGAALGAALRTAPAS</sequence>
<feature type="binding site" evidence="15">
    <location>
        <position position="459"/>
    </location>
    <ligand>
        <name>Mg(2+)</name>
        <dbReference type="ChEBI" id="CHEBI:18420"/>
        <note>shared with alpha subunit</note>
    </ligand>
</feature>
<dbReference type="EC" id="6.1.1.20" evidence="15"/>
<dbReference type="InterPro" id="IPR002547">
    <property type="entry name" value="tRNA-bd_dom"/>
</dbReference>
<dbReference type="PANTHER" id="PTHR10947">
    <property type="entry name" value="PHENYLALANYL-TRNA SYNTHETASE BETA CHAIN AND LEUCINE-RICH REPEAT-CONTAINING PROTEIN 47"/>
    <property type="match status" value="1"/>
</dbReference>
<dbReference type="Gene3D" id="3.30.70.380">
    <property type="entry name" value="Ferrodoxin-fold anticodon-binding domain"/>
    <property type="match status" value="1"/>
</dbReference>
<dbReference type="GO" id="GO:0006432">
    <property type="term" value="P:phenylalanyl-tRNA aminoacylation"/>
    <property type="evidence" value="ECO:0007669"/>
    <property type="project" value="UniProtKB-UniRule"/>
</dbReference>
<comment type="subcellular location">
    <subcellularLocation>
        <location evidence="1 15">Cytoplasm</location>
    </subcellularLocation>
</comment>
<dbReference type="GO" id="GO:0004826">
    <property type="term" value="F:phenylalanine-tRNA ligase activity"/>
    <property type="evidence" value="ECO:0007669"/>
    <property type="project" value="UniProtKB-UniRule"/>
</dbReference>
<proteinExistence type="inferred from homology"/>
<dbReference type="InterPro" id="IPR045864">
    <property type="entry name" value="aa-tRNA-synth_II/BPL/LPL"/>
</dbReference>
<dbReference type="SUPFAM" id="SSF50249">
    <property type="entry name" value="Nucleic acid-binding proteins"/>
    <property type="match status" value="1"/>
</dbReference>
<dbReference type="Gene3D" id="3.50.40.10">
    <property type="entry name" value="Phenylalanyl-trna Synthetase, Chain B, domain 3"/>
    <property type="match status" value="1"/>
</dbReference>
<dbReference type="GO" id="GO:0000287">
    <property type="term" value="F:magnesium ion binding"/>
    <property type="evidence" value="ECO:0007669"/>
    <property type="project" value="UniProtKB-UniRule"/>
</dbReference>
<evidence type="ECO:0000256" key="1">
    <source>
        <dbReference type="ARBA" id="ARBA00004496"/>
    </source>
</evidence>
<comment type="subunit">
    <text evidence="3 15">Tetramer of two alpha and two beta subunits.</text>
</comment>
<feature type="domain" description="B5" evidence="19">
    <location>
        <begin position="404"/>
        <end position="481"/>
    </location>
</feature>
<feature type="domain" description="TRNA-binding" evidence="17">
    <location>
        <begin position="51"/>
        <end position="160"/>
    </location>
</feature>
<dbReference type="GO" id="GO:0000049">
    <property type="term" value="F:tRNA binding"/>
    <property type="evidence" value="ECO:0007669"/>
    <property type="project" value="UniProtKB-UniRule"/>
</dbReference>
<evidence type="ECO:0000256" key="15">
    <source>
        <dbReference type="HAMAP-Rule" id="MF_00283"/>
    </source>
</evidence>
<dbReference type="InterPro" id="IPR045060">
    <property type="entry name" value="Phe-tRNA-ligase_IIc_bsu"/>
</dbReference>
<dbReference type="PROSITE" id="PS51483">
    <property type="entry name" value="B5"/>
    <property type="match status" value="1"/>
</dbReference>
<comment type="catalytic activity">
    <reaction evidence="14 15">
        <text>tRNA(Phe) + L-phenylalanine + ATP = L-phenylalanyl-tRNA(Phe) + AMP + diphosphate + H(+)</text>
        <dbReference type="Rhea" id="RHEA:19413"/>
        <dbReference type="Rhea" id="RHEA-COMP:9668"/>
        <dbReference type="Rhea" id="RHEA-COMP:9699"/>
        <dbReference type="ChEBI" id="CHEBI:15378"/>
        <dbReference type="ChEBI" id="CHEBI:30616"/>
        <dbReference type="ChEBI" id="CHEBI:33019"/>
        <dbReference type="ChEBI" id="CHEBI:58095"/>
        <dbReference type="ChEBI" id="CHEBI:78442"/>
        <dbReference type="ChEBI" id="CHEBI:78531"/>
        <dbReference type="ChEBI" id="CHEBI:456215"/>
        <dbReference type="EC" id="6.1.1.20"/>
    </reaction>
</comment>
<dbReference type="SMART" id="SM00874">
    <property type="entry name" value="B5"/>
    <property type="match status" value="1"/>
</dbReference>
<keyword evidence="10 15" id="KW-0460">Magnesium</keyword>
<dbReference type="InterPro" id="IPR004532">
    <property type="entry name" value="Phe-tRNA-ligase_IIc_bsu_bact"/>
</dbReference>
<dbReference type="NCBIfam" id="TIGR00472">
    <property type="entry name" value="pheT_bact"/>
    <property type="match status" value="1"/>
</dbReference>
<dbReference type="Gene3D" id="3.30.56.10">
    <property type="match status" value="2"/>
</dbReference>
<evidence type="ECO:0000256" key="12">
    <source>
        <dbReference type="ARBA" id="ARBA00022917"/>
    </source>
</evidence>
<dbReference type="Gene3D" id="2.40.50.140">
    <property type="entry name" value="Nucleic acid-binding proteins"/>
    <property type="match status" value="1"/>
</dbReference>
<evidence type="ECO:0000256" key="7">
    <source>
        <dbReference type="ARBA" id="ARBA00022723"/>
    </source>
</evidence>
<dbReference type="Pfam" id="PF17759">
    <property type="entry name" value="tRNA_synthFbeta"/>
    <property type="match status" value="1"/>
</dbReference>
<dbReference type="HOGENOM" id="CLU_016891_0_0_11"/>
<name>C7M0T1_ACIFD</name>
<evidence type="ECO:0000256" key="10">
    <source>
        <dbReference type="ARBA" id="ARBA00022842"/>
    </source>
</evidence>
<dbReference type="SUPFAM" id="SSF54991">
    <property type="entry name" value="Anticodon-binding domain of PheRS"/>
    <property type="match status" value="1"/>
</dbReference>
<organism evidence="20 21">
    <name type="scientific">Acidimicrobium ferrooxidans (strain DSM 10331 / JCM 15462 / NBRC 103882 / ICP)</name>
    <dbReference type="NCBI Taxonomy" id="525909"/>
    <lineage>
        <taxon>Bacteria</taxon>
        <taxon>Bacillati</taxon>
        <taxon>Actinomycetota</taxon>
        <taxon>Acidimicrobiia</taxon>
        <taxon>Acidimicrobiales</taxon>
        <taxon>Acidimicrobiaceae</taxon>
        <taxon>Acidimicrobium</taxon>
    </lineage>
</organism>
<dbReference type="eggNOG" id="COG0072">
    <property type="taxonomic scope" value="Bacteria"/>
</dbReference>